<reference evidence="2" key="2">
    <citation type="submission" date="2015-06" db="EMBL/GenBank/DDBJ databases">
        <title>Genome Sequence of Bacillus endophyticus and Analysis of its Companion Mechanism in the Ketogulonigenium vulgare-Bacillus strain Consortium.</title>
        <authorList>
            <person name="Jia N."/>
            <person name="Du J."/>
            <person name="Ding M.-Z."/>
            <person name="Gao F."/>
            <person name="Yuan Y.-J."/>
        </authorList>
    </citation>
    <scope>NUCLEOTIDE SEQUENCE [LARGE SCALE GENOMIC DNA]</scope>
    <source>
        <strain evidence="2">Hbe603</strain>
    </source>
</reference>
<evidence type="ECO:0000313" key="2">
    <source>
        <dbReference type="Proteomes" id="UP000036202"/>
    </source>
</evidence>
<keyword evidence="2" id="KW-1185">Reference proteome</keyword>
<accession>A0A1X7DE70</accession>
<evidence type="ECO:0000313" key="1">
    <source>
        <dbReference type="EMBL" id="AKO93542.1"/>
    </source>
</evidence>
<sequence>MMLFDIKHKLYYEAINTSRPLMSLSHQGRTWGYVPKLLNGRKVKFWVDYTHGRYMYFEHDQKWYRVRYLQSNYKKQNHDIFNGVLIDLLTEGEELKLLKGKIEKDKRLLI</sequence>
<dbReference type="OrthoDB" id="2966928at2"/>
<dbReference type="RefSeq" id="WP_019392159.1">
    <property type="nucleotide sequence ID" value="NZ_ALIM01000014.1"/>
</dbReference>
<organism evidence="1 2">
    <name type="scientific">Priestia filamentosa</name>
    <dbReference type="NCBI Taxonomy" id="1402861"/>
    <lineage>
        <taxon>Bacteria</taxon>
        <taxon>Bacillati</taxon>
        <taxon>Bacillota</taxon>
        <taxon>Bacilli</taxon>
        <taxon>Bacillales</taxon>
        <taxon>Bacillaceae</taxon>
        <taxon>Priestia</taxon>
    </lineage>
</organism>
<dbReference type="Proteomes" id="UP000036202">
    <property type="component" value="Chromosome"/>
</dbReference>
<gene>
    <name evidence="1" type="ORF">BEH_16560</name>
</gene>
<protein>
    <submittedName>
        <fullName evidence="1">Uncharacterized protein</fullName>
    </submittedName>
</protein>
<dbReference type="AlphaFoldDB" id="A0A1X7DE70"/>
<proteinExistence type="predicted"/>
<dbReference type="EMBL" id="CP011974">
    <property type="protein sequence ID" value="AKO93542.1"/>
    <property type="molecule type" value="Genomic_DNA"/>
</dbReference>
<reference evidence="1 2" key="1">
    <citation type="journal article" date="2015" name="PLoS ONE">
        <title>Genome Sequence of Bacillus endophyticus and Analysis of Its Companion Mechanism in the Ketogulonigenium vulgare-Bacillus Strain Consortium.</title>
        <authorList>
            <person name="Jia N."/>
            <person name="Du J."/>
            <person name="Ding M.Z."/>
            <person name="Gao F."/>
            <person name="Yuan Y.J."/>
        </authorList>
    </citation>
    <scope>NUCLEOTIDE SEQUENCE [LARGE SCALE GENOMIC DNA]</scope>
    <source>
        <strain evidence="1 2">Hbe603</strain>
    </source>
</reference>
<dbReference type="PATRIC" id="fig|135735.6.peg.3520"/>
<dbReference type="GeneID" id="93700568"/>
<dbReference type="KEGG" id="beo:BEH_16560"/>
<name>A0A1X7DE70_9BACI</name>
<accession>A0A0H4KHD1</accession>